<reference evidence="3 4" key="1">
    <citation type="submission" date="2019-06" db="EMBL/GenBank/DDBJ databases">
        <title>Sulfurimonas gotlandica sp. nov., a chemoautotrophic and psychrotolerant epsilonproteobacterium isolated from a pelagic redoxcline, and an emended description of the genus Sulfurimonas.</title>
        <authorList>
            <person name="Wang S."/>
            <person name="Jiang L."/>
            <person name="Shao Z."/>
        </authorList>
    </citation>
    <scope>NUCLEOTIDE SEQUENCE [LARGE SCALE GENOMIC DNA]</scope>
    <source>
        <strain evidence="3 4">S2-6</strain>
    </source>
</reference>
<dbReference type="GO" id="GO:0015627">
    <property type="term" value="C:type II protein secretion system complex"/>
    <property type="evidence" value="ECO:0007669"/>
    <property type="project" value="TreeGrafter"/>
</dbReference>
<dbReference type="GO" id="GO:0003677">
    <property type="term" value="F:DNA binding"/>
    <property type="evidence" value="ECO:0007669"/>
    <property type="project" value="InterPro"/>
</dbReference>
<keyword evidence="1" id="KW-0732">Signal</keyword>
<protein>
    <submittedName>
        <fullName evidence="3">Helix-hairpin-helix domain-containing protein</fullName>
    </submittedName>
</protein>
<feature type="signal peptide" evidence="1">
    <location>
        <begin position="1"/>
        <end position="17"/>
    </location>
</feature>
<keyword evidence="4" id="KW-1185">Reference proteome</keyword>
<dbReference type="AlphaFoldDB" id="A0A7M1B3D1"/>
<evidence type="ECO:0000259" key="2">
    <source>
        <dbReference type="SMART" id="SM00278"/>
    </source>
</evidence>
<dbReference type="RefSeq" id="WP_193151518.1">
    <property type="nucleotide sequence ID" value="NZ_CP041235.1"/>
</dbReference>
<dbReference type="SUPFAM" id="SSF47781">
    <property type="entry name" value="RuvA domain 2-like"/>
    <property type="match status" value="1"/>
</dbReference>
<feature type="domain" description="Helix-hairpin-helix DNA-binding motif class 1" evidence="2">
    <location>
        <begin position="26"/>
        <end position="45"/>
    </location>
</feature>
<feature type="chain" id="PRO_5032683664" evidence="1">
    <location>
        <begin position="18"/>
        <end position="82"/>
    </location>
</feature>
<dbReference type="InterPro" id="IPR010994">
    <property type="entry name" value="RuvA_2-like"/>
</dbReference>
<name>A0A7M1B3D1_9BACT</name>
<dbReference type="KEGG" id="ssei:FJR45_04345"/>
<organism evidence="3 4">
    <name type="scientific">Sulfurimonas sediminis</name>
    <dbReference type="NCBI Taxonomy" id="2590020"/>
    <lineage>
        <taxon>Bacteria</taxon>
        <taxon>Pseudomonadati</taxon>
        <taxon>Campylobacterota</taxon>
        <taxon>Epsilonproteobacteria</taxon>
        <taxon>Campylobacterales</taxon>
        <taxon>Sulfurimonadaceae</taxon>
        <taxon>Sulfurimonas</taxon>
    </lineage>
</organism>
<accession>A0A7M1B3D1</accession>
<evidence type="ECO:0000256" key="1">
    <source>
        <dbReference type="SAM" id="SignalP"/>
    </source>
</evidence>
<evidence type="ECO:0000313" key="4">
    <source>
        <dbReference type="Proteomes" id="UP000593719"/>
    </source>
</evidence>
<dbReference type="PANTHER" id="PTHR21180">
    <property type="entry name" value="ENDONUCLEASE/EXONUCLEASE/PHOSPHATASE FAMILY DOMAIN-CONTAINING PROTEIN 1"/>
    <property type="match status" value="1"/>
</dbReference>
<feature type="domain" description="Helix-hairpin-helix DNA-binding motif class 1" evidence="2">
    <location>
        <begin position="55"/>
        <end position="74"/>
    </location>
</feature>
<dbReference type="InterPro" id="IPR051675">
    <property type="entry name" value="Endo/Exo/Phosphatase_dom_1"/>
</dbReference>
<dbReference type="PANTHER" id="PTHR21180:SF32">
    <property type="entry name" value="ENDONUCLEASE_EXONUCLEASE_PHOSPHATASE FAMILY DOMAIN-CONTAINING PROTEIN 1"/>
    <property type="match status" value="1"/>
</dbReference>
<sequence length="82" mass="8781">MKFLAILAISTTLLLSAVDINNASKSELTTLSGIGAKKAEAVLAYRAKHCFKNVDDLTAVKGISTKTVEKNRAKLMVGKCKK</sequence>
<dbReference type="GO" id="GO:0015628">
    <property type="term" value="P:protein secretion by the type II secretion system"/>
    <property type="evidence" value="ECO:0007669"/>
    <property type="project" value="TreeGrafter"/>
</dbReference>
<dbReference type="Proteomes" id="UP000593719">
    <property type="component" value="Chromosome"/>
</dbReference>
<dbReference type="InterPro" id="IPR003583">
    <property type="entry name" value="Hlx-hairpin-Hlx_DNA-bd_motif"/>
</dbReference>
<dbReference type="EMBL" id="CP041235">
    <property type="protein sequence ID" value="QOP43218.1"/>
    <property type="molecule type" value="Genomic_DNA"/>
</dbReference>
<dbReference type="Gene3D" id="1.10.150.320">
    <property type="entry name" value="Photosystem II 12 kDa extrinsic protein"/>
    <property type="match status" value="1"/>
</dbReference>
<proteinExistence type="predicted"/>
<dbReference type="InterPro" id="IPR004509">
    <property type="entry name" value="Competence_ComEA_HhH"/>
</dbReference>
<gene>
    <name evidence="3" type="ORF">FJR45_04345</name>
</gene>
<dbReference type="SMART" id="SM00278">
    <property type="entry name" value="HhH1"/>
    <property type="match status" value="2"/>
</dbReference>
<dbReference type="NCBIfam" id="TIGR00426">
    <property type="entry name" value="competence protein ComEA helix-hairpin-helix repeat region"/>
    <property type="match status" value="1"/>
</dbReference>
<dbReference type="GO" id="GO:0006281">
    <property type="term" value="P:DNA repair"/>
    <property type="evidence" value="ECO:0007669"/>
    <property type="project" value="InterPro"/>
</dbReference>
<dbReference type="Pfam" id="PF12836">
    <property type="entry name" value="HHH_3"/>
    <property type="match status" value="1"/>
</dbReference>
<evidence type="ECO:0000313" key="3">
    <source>
        <dbReference type="EMBL" id="QOP43218.1"/>
    </source>
</evidence>